<feature type="signal peptide" evidence="1">
    <location>
        <begin position="1"/>
        <end position="22"/>
    </location>
</feature>
<proteinExistence type="predicted"/>
<dbReference type="InterPro" id="IPR028994">
    <property type="entry name" value="Integrin_alpha_N"/>
</dbReference>
<keyword evidence="3" id="KW-1185">Reference proteome</keyword>
<evidence type="ECO:0000313" key="2">
    <source>
        <dbReference type="EMBL" id="AOR80545.1"/>
    </source>
</evidence>
<accession>A0A1D8AEN0</accession>
<feature type="chain" id="PRO_5009104910" description="VCBS repeat-containing protein" evidence="1">
    <location>
        <begin position="23"/>
        <end position="84"/>
    </location>
</feature>
<dbReference type="AlphaFoldDB" id="A0A1D8AEN0"/>
<gene>
    <name evidence="2" type="ORF">BES08_27230</name>
</gene>
<protein>
    <recommendedName>
        <fullName evidence="4">VCBS repeat-containing protein</fullName>
    </recommendedName>
</protein>
<dbReference type="EMBL" id="CP017077">
    <property type="protein sequence ID" value="AOR80545.1"/>
    <property type="molecule type" value="Genomic_DNA"/>
</dbReference>
<geneLocation type="plasmid" evidence="2 3">
    <name>pSA2</name>
</geneLocation>
<sequence length="84" mass="9214">MIRTFRYVLLTCASFASLHAAAAQEKPSSEYTDATRVNVPLAPWLHALDAAFVDFDRDGDLDVAVAVEYGVNQLYLNDGHGQLT</sequence>
<dbReference type="KEGG" id="nre:BES08_27230"/>
<evidence type="ECO:0000256" key="1">
    <source>
        <dbReference type="SAM" id="SignalP"/>
    </source>
</evidence>
<evidence type="ECO:0000313" key="3">
    <source>
        <dbReference type="Proteomes" id="UP000094626"/>
    </source>
</evidence>
<name>A0A1D8AEN0_9SPHN</name>
<dbReference type="RefSeq" id="WP_069709932.1">
    <property type="nucleotide sequence ID" value="NZ_CP017077.1"/>
</dbReference>
<keyword evidence="2" id="KW-0614">Plasmid</keyword>
<dbReference type="OrthoDB" id="1488578at2"/>
<reference evidence="3" key="1">
    <citation type="journal article" date="2017" name="J. Biotechnol.">
        <title>Complete genome sequence of Novosphingobium resinovorum SA1, a versatile xenobiotic-degrading bacterium capable of utilizing sulfanilic acid.</title>
        <authorList>
            <person name="Hegedus B."/>
            <person name="Kos P.B."/>
            <person name="Balint B."/>
            <person name="Maroti G."/>
            <person name="Gan H.M."/>
            <person name="Perei K."/>
            <person name="Rakhely G."/>
        </authorList>
    </citation>
    <scope>NUCLEOTIDE SEQUENCE [LARGE SCALE GENOMIC DNA]</scope>
    <source>
        <strain evidence="3">SA1</strain>
    </source>
</reference>
<keyword evidence="1" id="KW-0732">Signal</keyword>
<dbReference type="Proteomes" id="UP000094626">
    <property type="component" value="Plasmid pSA2"/>
</dbReference>
<dbReference type="SUPFAM" id="SSF69318">
    <property type="entry name" value="Integrin alpha N-terminal domain"/>
    <property type="match status" value="1"/>
</dbReference>
<organism evidence="2 3">
    <name type="scientific">Novosphingobium resinovorum</name>
    <dbReference type="NCBI Taxonomy" id="158500"/>
    <lineage>
        <taxon>Bacteria</taxon>
        <taxon>Pseudomonadati</taxon>
        <taxon>Pseudomonadota</taxon>
        <taxon>Alphaproteobacteria</taxon>
        <taxon>Sphingomonadales</taxon>
        <taxon>Sphingomonadaceae</taxon>
        <taxon>Novosphingobium</taxon>
    </lineage>
</organism>
<evidence type="ECO:0008006" key="4">
    <source>
        <dbReference type="Google" id="ProtNLM"/>
    </source>
</evidence>